<feature type="domain" description="Type II secretion system protein GspF" evidence="11">
    <location>
        <begin position="273"/>
        <end position="396"/>
    </location>
</feature>
<dbReference type="InterPro" id="IPR018076">
    <property type="entry name" value="T2SS_GspF_dom"/>
</dbReference>
<dbReference type="InterPro" id="IPR003004">
    <property type="entry name" value="GspF/PilC"/>
</dbReference>
<dbReference type="GO" id="GO:0009306">
    <property type="term" value="P:protein secretion"/>
    <property type="evidence" value="ECO:0007669"/>
    <property type="project" value="InterPro"/>
</dbReference>
<dbReference type="PRINTS" id="PR00812">
    <property type="entry name" value="BCTERIALGSPF"/>
</dbReference>
<protein>
    <submittedName>
        <fullName evidence="12">Type II secretion system protein, PilC</fullName>
    </submittedName>
</protein>
<evidence type="ECO:0000259" key="11">
    <source>
        <dbReference type="Pfam" id="PF00482"/>
    </source>
</evidence>
<comment type="similarity">
    <text evidence="2 9">Belongs to the GSP F family.</text>
</comment>
<proteinExistence type="inferred from homology"/>
<dbReference type="GO" id="GO:0005886">
    <property type="term" value="C:plasma membrane"/>
    <property type="evidence" value="ECO:0007669"/>
    <property type="project" value="UniProtKB-SubCell"/>
</dbReference>
<reference evidence="12 13" key="1">
    <citation type="journal article" date="2015" name="Nature">
        <title>rRNA introns, odd ribosomes, and small enigmatic genomes across a large radiation of phyla.</title>
        <authorList>
            <person name="Brown C.T."/>
            <person name="Hug L.A."/>
            <person name="Thomas B.C."/>
            <person name="Sharon I."/>
            <person name="Castelle C.J."/>
            <person name="Singh A."/>
            <person name="Wilkins M.J."/>
            <person name="Williams K.H."/>
            <person name="Banfield J.F."/>
        </authorList>
    </citation>
    <scope>NUCLEOTIDE SEQUENCE [LARGE SCALE GENOMIC DNA]</scope>
</reference>
<keyword evidence="7 10" id="KW-1133">Transmembrane helix</keyword>
<dbReference type="Gene3D" id="1.20.81.30">
    <property type="entry name" value="Type II secretion system (T2SS), domain F"/>
    <property type="match status" value="2"/>
</dbReference>
<dbReference type="InterPro" id="IPR001992">
    <property type="entry name" value="T2SS_GspF/T4SS_PilC_CS"/>
</dbReference>
<evidence type="ECO:0000256" key="8">
    <source>
        <dbReference type="ARBA" id="ARBA00023136"/>
    </source>
</evidence>
<dbReference type="Proteomes" id="UP000034704">
    <property type="component" value="Unassembled WGS sequence"/>
</dbReference>
<gene>
    <name evidence="12" type="ORF">UV12_C0008G0024</name>
</gene>
<evidence type="ECO:0000256" key="4">
    <source>
        <dbReference type="ARBA" id="ARBA00022475"/>
    </source>
</evidence>
<feature type="transmembrane region" description="Helical" evidence="10">
    <location>
        <begin position="377"/>
        <end position="398"/>
    </location>
</feature>
<feature type="transmembrane region" description="Helical" evidence="10">
    <location>
        <begin position="212"/>
        <end position="241"/>
    </location>
</feature>
<evidence type="ECO:0000256" key="3">
    <source>
        <dbReference type="ARBA" id="ARBA00022448"/>
    </source>
</evidence>
<evidence type="ECO:0000256" key="2">
    <source>
        <dbReference type="ARBA" id="ARBA00005745"/>
    </source>
</evidence>
<evidence type="ECO:0000256" key="10">
    <source>
        <dbReference type="SAM" id="Phobius"/>
    </source>
</evidence>
<keyword evidence="6 9" id="KW-0812">Transmembrane</keyword>
<sequence>MPIFIYEGYNRDGAIVKGEYEADTRDGVADYMLRRDLTPVSISSLRSGKGGLGMSISLFEKITSVDILFLVRNLSATVKAGLSIVEALDILIADTEKKIMKDTLIEVQALVKNGQPLSAGFENYKNDFPPVFLGMLRAGETSGQLSHTLAELGQYLSKEFALRAKVKSALMYPVILLSASVGVVSLLLIFVLPRLTKAFASSGVELPWVTKFFLWLSSMLTYSFLLDGAVLVFLIWFFLYFRTTRTGKKFFFWVISHIPVASELVKKVALVRFTRTLGNLMSSGLSAVSSLESSANSIGNQKYEVAINTVVDHVKNGISISDALSKFPELFPRLLVSLTTVGERTGSLSEILVTFSDFYEEDVDNKLKDLTAVLEPALLLLMGLLVGAIAFSIILPIYQLVGHFT</sequence>
<feature type="transmembrane region" description="Helical" evidence="10">
    <location>
        <begin position="170"/>
        <end position="192"/>
    </location>
</feature>
<keyword evidence="4" id="KW-1003">Cell membrane</keyword>
<dbReference type="PROSITE" id="PS00874">
    <property type="entry name" value="T2SP_F"/>
    <property type="match status" value="1"/>
</dbReference>
<dbReference type="InterPro" id="IPR042094">
    <property type="entry name" value="T2SS_GspF_sf"/>
</dbReference>
<name>A0A0G1BM61_9BACT</name>
<comment type="caution">
    <text evidence="12">The sequence shown here is derived from an EMBL/GenBank/DDBJ whole genome shotgun (WGS) entry which is preliminary data.</text>
</comment>
<dbReference type="AlphaFoldDB" id="A0A0G1BM61"/>
<evidence type="ECO:0000313" key="13">
    <source>
        <dbReference type="Proteomes" id="UP000034704"/>
    </source>
</evidence>
<dbReference type="FunFam" id="1.20.81.30:FF:000001">
    <property type="entry name" value="Type II secretion system protein F"/>
    <property type="match status" value="2"/>
</dbReference>
<dbReference type="EMBL" id="LCDG01000008">
    <property type="protein sequence ID" value="KKS47356.1"/>
    <property type="molecule type" value="Genomic_DNA"/>
</dbReference>
<dbReference type="PANTHER" id="PTHR30012:SF0">
    <property type="entry name" value="TYPE II SECRETION SYSTEM PROTEIN F-RELATED"/>
    <property type="match status" value="1"/>
</dbReference>
<keyword evidence="8 10" id="KW-0472">Membrane</keyword>
<organism evidence="12 13">
    <name type="scientific">Candidatus Nomurabacteria bacterium GW2011_GWC2_42_20</name>
    <dbReference type="NCBI Taxonomy" id="1618756"/>
    <lineage>
        <taxon>Bacteria</taxon>
        <taxon>Candidatus Nomuraibacteriota</taxon>
    </lineage>
</organism>
<comment type="subcellular location">
    <subcellularLocation>
        <location evidence="1">Cell inner membrane</location>
        <topology evidence="1">Multi-pass membrane protein</topology>
    </subcellularLocation>
    <subcellularLocation>
        <location evidence="9">Cell membrane</location>
        <topology evidence="9">Multi-pass membrane protein</topology>
    </subcellularLocation>
</comment>
<keyword evidence="5" id="KW-0997">Cell inner membrane</keyword>
<evidence type="ECO:0000256" key="9">
    <source>
        <dbReference type="RuleBase" id="RU003923"/>
    </source>
</evidence>
<dbReference type="STRING" id="1618756.UV12_C0008G0024"/>
<evidence type="ECO:0000256" key="5">
    <source>
        <dbReference type="ARBA" id="ARBA00022519"/>
    </source>
</evidence>
<feature type="domain" description="Type II secretion system protein GspF" evidence="11">
    <location>
        <begin position="71"/>
        <end position="193"/>
    </location>
</feature>
<accession>A0A0G1BM61</accession>
<evidence type="ECO:0000256" key="6">
    <source>
        <dbReference type="ARBA" id="ARBA00022692"/>
    </source>
</evidence>
<evidence type="ECO:0000256" key="7">
    <source>
        <dbReference type="ARBA" id="ARBA00022989"/>
    </source>
</evidence>
<dbReference type="Pfam" id="PF00482">
    <property type="entry name" value="T2SSF"/>
    <property type="match status" value="2"/>
</dbReference>
<evidence type="ECO:0000313" key="12">
    <source>
        <dbReference type="EMBL" id="KKS47356.1"/>
    </source>
</evidence>
<evidence type="ECO:0000256" key="1">
    <source>
        <dbReference type="ARBA" id="ARBA00004429"/>
    </source>
</evidence>
<keyword evidence="3 9" id="KW-0813">Transport</keyword>
<dbReference type="PANTHER" id="PTHR30012">
    <property type="entry name" value="GENERAL SECRETION PATHWAY PROTEIN"/>
    <property type="match status" value="1"/>
</dbReference>